<gene>
    <name evidence="2" type="primary">LOC100186871</name>
</gene>
<dbReference type="EMBL" id="LR787170">
    <property type="protein sequence ID" value="CAB3263032.1"/>
    <property type="molecule type" value="mRNA"/>
</dbReference>
<name>A0A6F9DHY5_9ASCI</name>
<dbReference type="AlphaFoldDB" id="A0A6F9DHY5"/>
<keyword evidence="1" id="KW-0472">Membrane</keyword>
<reference evidence="2" key="1">
    <citation type="submission" date="2020-04" db="EMBL/GenBank/DDBJ databases">
        <authorList>
            <person name="Neveu A P."/>
        </authorList>
    </citation>
    <scope>NUCLEOTIDE SEQUENCE</scope>
    <source>
        <tissue evidence="2">Whole embryo</tissue>
    </source>
</reference>
<evidence type="ECO:0000256" key="1">
    <source>
        <dbReference type="SAM" id="Phobius"/>
    </source>
</evidence>
<keyword evidence="1" id="KW-1133">Transmembrane helix</keyword>
<organism evidence="2">
    <name type="scientific">Phallusia mammillata</name>
    <dbReference type="NCBI Taxonomy" id="59560"/>
    <lineage>
        <taxon>Eukaryota</taxon>
        <taxon>Metazoa</taxon>
        <taxon>Chordata</taxon>
        <taxon>Tunicata</taxon>
        <taxon>Ascidiacea</taxon>
        <taxon>Phlebobranchia</taxon>
        <taxon>Ascidiidae</taxon>
        <taxon>Phallusia</taxon>
    </lineage>
</organism>
<proteinExistence type="evidence at transcript level"/>
<accession>A0A6F9DHY5</accession>
<protein>
    <submittedName>
        <fullName evidence="2">Uncharacterized protein LOC100186871</fullName>
    </submittedName>
</protein>
<evidence type="ECO:0000313" key="2">
    <source>
        <dbReference type="EMBL" id="CAB3263032.1"/>
    </source>
</evidence>
<feature type="transmembrane region" description="Helical" evidence="1">
    <location>
        <begin position="73"/>
        <end position="95"/>
    </location>
</feature>
<keyword evidence="1" id="KW-0812">Transmembrane</keyword>
<sequence>MKTKELSLYETPKEVEVKTKPIEESALENGVYKVRSFVQAPACKIWKVTSAKYNAGLDYLETPLQRIPKTTDFYFKSSIVLGSFTGGWVFHSLLFPKSGRLRRFFVPVLCGAIATVACFPETTTKIGKSSLNNTISILSSYTTAVVDNVKGNRKPSSENEGKPK</sequence>